<dbReference type="Gene3D" id="1.20.1440.50">
    <property type="entry name" value="Ta0600-like"/>
    <property type="match status" value="1"/>
</dbReference>
<organism evidence="2 3">
    <name type="scientific">Streptococcus penaeicida</name>
    <dbReference type="NCBI Taxonomy" id="1765960"/>
    <lineage>
        <taxon>Bacteria</taxon>
        <taxon>Bacillati</taxon>
        <taxon>Bacillota</taxon>
        <taxon>Bacilli</taxon>
        <taxon>Lactobacillales</taxon>
        <taxon>Streptococcaceae</taxon>
        <taxon>Streptococcus</taxon>
    </lineage>
</organism>
<accession>A0A2N8LE88</accession>
<dbReference type="Pfam" id="PF08951">
    <property type="entry name" value="EntA_Immun"/>
    <property type="match status" value="1"/>
</dbReference>
<dbReference type="Proteomes" id="UP000235963">
    <property type="component" value="Unassembled WGS sequence"/>
</dbReference>
<protein>
    <submittedName>
        <fullName evidence="2">Enterocin immunity protein</fullName>
    </submittedName>
</protein>
<keyword evidence="1" id="KW-0079">Bacteriocin immunity</keyword>
<comment type="caution">
    <text evidence="2">The sequence shown here is derived from an EMBL/GenBank/DDBJ whole genome shotgun (WGS) entry which is preliminary data.</text>
</comment>
<gene>
    <name evidence="2" type="ORF">AT575_01320</name>
</gene>
<dbReference type="SUPFAM" id="SSF109797">
    <property type="entry name" value="Bacteriocin immunity protein-like"/>
    <property type="match status" value="1"/>
</dbReference>
<name>A0A2N8LE88_9STRE</name>
<dbReference type="AlphaFoldDB" id="A0A2N8LE88"/>
<evidence type="ECO:0000256" key="1">
    <source>
        <dbReference type="ARBA" id="ARBA00023025"/>
    </source>
</evidence>
<dbReference type="InterPro" id="IPR015046">
    <property type="entry name" value="LciA_Immunity-like"/>
</dbReference>
<dbReference type="InterPro" id="IPR023130">
    <property type="entry name" value="Ta0600-like_sf"/>
</dbReference>
<dbReference type="OrthoDB" id="2233123at2"/>
<evidence type="ECO:0000313" key="2">
    <source>
        <dbReference type="EMBL" id="PND48460.1"/>
    </source>
</evidence>
<reference evidence="2 3" key="1">
    <citation type="submission" date="2015-12" db="EMBL/GenBank/DDBJ databases">
        <title>Streptococcus penaeicida sp. nov.</title>
        <authorList>
            <person name="Gomez-Gil B."/>
            <person name="Morales-Covarrubias M."/>
        </authorList>
    </citation>
    <scope>NUCLEOTIDE SEQUENCE [LARGE SCALE GENOMIC DNA]</scope>
    <source>
        <strain evidence="2 3">CAIM 1838</strain>
    </source>
</reference>
<keyword evidence="3" id="KW-1185">Reference proteome</keyword>
<dbReference type="GO" id="GO:0030153">
    <property type="term" value="P:bacteriocin immunity"/>
    <property type="evidence" value="ECO:0007669"/>
    <property type="project" value="UniProtKB-KW"/>
</dbReference>
<dbReference type="RefSeq" id="WP_102776815.1">
    <property type="nucleotide sequence ID" value="NZ_CBCSGP010000001.1"/>
</dbReference>
<sequence>MEKQRQDLYNQIIKAYDCPDIRENKTMAQTLLTASNKLIKNQNPIVIASELNNQVDTYLIQDNKDLPKSLYALKDALKVYIEV</sequence>
<evidence type="ECO:0000313" key="3">
    <source>
        <dbReference type="Proteomes" id="UP000235963"/>
    </source>
</evidence>
<proteinExistence type="predicted"/>
<dbReference type="EMBL" id="LOCM01000006">
    <property type="protein sequence ID" value="PND48460.1"/>
    <property type="molecule type" value="Genomic_DNA"/>
</dbReference>